<dbReference type="EMBL" id="QUOT01000001">
    <property type="protein sequence ID" value="REL32551.1"/>
    <property type="molecule type" value="Genomic_DNA"/>
</dbReference>
<evidence type="ECO:0000313" key="1">
    <source>
        <dbReference type="EMBL" id="REL32551.1"/>
    </source>
</evidence>
<proteinExistence type="predicted"/>
<keyword evidence="2" id="KW-1185">Reference proteome</keyword>
<accession>A0A3E0U6E0</accession>
<dbReference type="Proteomes" id="UP000256899">
    <property type="component" value="Unassembled WGS sequence"/>
</dbReference>
<protein>
    <submittedName>
        <fullName evidence="1">Uncharacterized protein</fullName>
    </submittedName>
</protein>
<organism evidence="1 2">
    <name type="scientific">Thalassotalea euphylliae</name>
    <dbReference type="NCBI Taxonomy" id="1655234"/>
    <lineage>
        <taxon>Bacteria</taxon>
        <taxon>Pseudomonadati</taxon>
        <taxon>Pseudomonadota</taxon>
        <taxon>Gammaproteobacteria</taxon>
        <taxon>Alteromonadales</taxon>
        <taxon>Colwelliaceae</taxon>
        <taxon>Thalassotalea</taxon>
    </lineage>
</organism>
<evidence type="ECO:0000313" key="2">
    <source>
        <dbReference type="Proteomes" id="UP000256899"/>
    </source>
</evidence>
<sequence length="118" mass="13790">MKKTGIKDENIDRQIIAIHKAIAIKLLARTELLEQVKQRLKDNRELGKINYSQFINWYSIIEMIDDPETFINAMTEDTPYMRKIRRKTPFIGILTEEERRIAIEQDAIGVTASIETLL</sequence>
<comment type="caution">
    <text evidence="1">The sequence shown here is derived from an EMBL/GenBank/DDBJ whole genome shotgun (WGS) entry which is preliminary data.</text>
</comment>
<name>A0A3E0U6E0_9GAMM</name>
<dbReference type="AlphaFoldDB" id="A0A3E0U6E0"/>
<reference evidence="2" key="1">
    <citation type="submission" date="2018-08" db="EMBL/GenBank/DDBJ databases">
        <title>Thalassotalea euphylliae genome.</title>
        <authorList>
            <person name="Summers S."/>
            <person name="Rice S.A."/>
            <person name="Freckelton M.L."/>
            <person name="Nedved B.T."/>
            <person name="Hadfield M.G."/>
        </authorList>
    </citation>
    <scope>NUCLEOTIDE SEQUENCE [LARGE SCALE GENOMIC DNA]</scope>
    <source>
        <strain evidence="2">H3</strain>
    </source>
</reference>
<gene>
    <name evidence="1" type="ORF">DXX94_00420</name>
</gene>